<proteinExistence type="predicted"/>
<feature type="transmembrane region" description="Helical" evidence="2">
    <location>
        <begin position="62"/>
        <end position="87"/>
    </location>
</feature>
<organism evidence="5 6">
    <name type="scientific">Gryllotalpicola koreensis</name>
    <dbReference type="NCBI Taxonomy" id="993086"/>
    <lineage>
        <taxon>Bacteria</taxon>
        <taxon>Bacillati</taxon>
        <taxon>Actinomycetota</taxon>
        <taxon>Actinomycetes</taxon>
        <taxon>Micrococcales</taxon>
        <taxon>Microbacteriaceae</taxon>
        <taxon>Gryllotalpicola</taxon>
    </lineage>
</organism>
<evidence type="ECO:0000313" key="5">
    <source>
        <dbReference type="EMBL" id="GAA4178211.1"/>
    </source>
</evidence>
<feature type="transmembrane region" description="Helical" evidence="2">
    <location>
        <begin position="156"/>
        <end position="175"/>
    </location>
</feature>
<dbReference type="Proteomes" id="UP001501079">
    <property type="component" value="Unassembled WGS sequence"/>
</dbReference>
<feature type="domain" description="Transglutaminase-like" evidence="3">
    <location>
        <begin position="438"/>
        <end position="555"/>
    </location>
</feature>
<accession>A0ABP8A5D8</accession>
<name>A0ABP8A5D8_9MICO</name>
<feature type="domain" description="Protein-glutamine gamma-glutamyltransferase TgpA N-terminal" evidence="4">
    <location>
        <begin position="15"/>
        <end position="405"/>
    </location>
</feature>
<feature type="transmembrane region" description="Helical" evidence="2">
    <location>
        <begin position="220"/>
        <end position="241"/>
    </location>
</feature>
<feature type="transmembrane region" description="Helical" evidence="2">
    <location>
        <begin position="30"/>
        <end position="50"/>
    </location>
</feature>
<evidence type="ECO:0000259" key="4">
    <source>
        <dbReference type="Pfam" id="PF11992"/>
    </source>
</evidence>
<protein>
    <submittedName>
        <fullName evidence="5">Transglutaminase-like domain-containing protein</fullName>
    </submittedName>
</protein>
<keyword evidence="6" id="KW-1185">Reference proteome</keyword>
<feature type="compositionally biased region" description="Basic and acidic residues" evidence="1">
    <location>
        <begin position="583"/>
        <end position="592"/>
    </location>
</feature>
<evidence type="ECO:0000256" key="2">
    <source>
        <dbReference type="SAM" id="Phobius"/>
    </source>
</evidence>
<keyword evidence="2" id="KW-1133">Transmembrane helix</keyword>
<dbReference type="InterPro" id="IPR052901">
    <property type="entry name" value="Bact_TGase-like"/>
</dbReference>
<feature type="transmembrane region" description="Helical" evidence="2">
    <location>
        <begin position="616"/>
        <end position="641"/>
    </location>
</feature>
<gene>
    <name evidence="5" type="ORF">GCM10022287_28200</name>
</gene>
<dbReference type="EMBL" id="BAABBW010000004">
    <property type="protein sequence ID" value="GAA4178211.1"/>
    <property type="molecule type" value="Genomic_DNA"/>
</dbReference>
<comment type="caution">
    <text evidence="5">The sequence shown here is derived from an EMBL/GenBank/DDBJ whole genome shotgun (WGS) entry which is preliminary data.</text>
</comment>
<dbReference type="SUPFAM" id="SSF54001">
    <property type="entry name" value="Cysteine proteinases"/>
    <property type="match status" value="1"/>
</dbReference>
<feature type="transmembrane region" description="Helical" evidence="2">
    <location>
        <begin position="7"/>
        <end position="24"/>
    </location>
</feature>
<dbReference type="InterPro" id="IPR038765">
    <property type="entry name" value="Papain-like_cys_pep_sf"/>
</dbReference>
<feature type="transmembrane region" description="Helical" evidence="2">
    <location>
        <begin position="122"/>
        <end position="144"/>
    </location>
</feature>
<sequence length="761" mass="80387">MITRPRLIELGVAAALVALAALGFQPMYGGAVFALPAFGGLVVGLGSILLGRLLKQTLVTSVVIAVAAYFLLGSALAMPTVATFGVLPNLETLDGLVRGAVFGWSDAVTLTIPLEAPPYIPVLAYFAAFATAVISAAIVAYWPVRVGAGSTLRRAVAAAAPLALLIATIILGTHLTFLAGLRGVLFTAIALVWICWRSASDATANTPATSGASAATRRKLVGMGTVVLGALVAGSLVGAVVQPATAQRVVARDEIVPPFDPLDYPAPLAAFRHYVNDQTKKTLFTVDGLAPGSYVRLATMDSWNGVVWNVSRDSGTANGSGAFRLLGRDLPEPKLFSAGATTPVSITIKDYSGVWLPNASYPTGLSLEGPDAAKLSQNLRVNTETGTIALTSGVESGLSYDLDVTALKVPNNKALAAVPAANVSTPPMASVPDVVSSTAKQYAGGATTALQTLQNLQKSLVNQGYLSHGRASDPVPSRAGEGADRVEQLLTQSPMVGDQEQYVTAFALMAHSLGYPVRVVLGAKVPKKAGEVPITGNDVTAWDEVAFAGVGWVPFFPTPTKTDAPKEQTVKPKIIPQPQVRQPPRDHPKDDQLLTPVQTKDQEKKKSQHGFQIPAWAYWAGGGLLLLLAIVFVPLLVVWLLRKRRRRKRGTGPTDRRAAGAWAELASGFHELGLDRPGHVATRGQLVRHYETTSEESGVPVQPGVLGPLARRVDHAVFSAGQLADEAADALWKDVDGVLAHARDGLSWVRRRLSDYRYSRS</sequence>
<dbReference type="PANTHER" id="PTHR42736">
    <property type="entry name" value="PROTEIN-GLUTAMINE GAMMA-GLUTAMYLTRANSFERASE"/>
    <property type="match status" value="1"/>
</dbReference>
<feature type="compositionally biased region" description="Low complexity" evidence="1">
    <location>
        <begin position="571"/>
        <end position="582"/>
    </location>
</feature>
<evidence type="ECO:0000259" key="3">
    <source>
        <dbReference type="Pfam" id="PF01841"/>
    </source>
</evidence>
<keyword evidence="2" id="KW-0472">Membrane</keyword>
<dbReference type="RefSeq" id="WP_344755497.1">
    <property type="nucleotide sequence ID" value="NZ_BAABBW010000004.1"/>
</dbReference>
<feature type="region of interest" description="Disordered" evidence="1">
    <location>
        <begin position="558"/>
        <end position="606"/>
    </location>
</feature>
<reference evidence="6" key="1">
    <citation type="journal article" date="2019" name="Int. J. Syst. Evol. Microbiol.">
        <title>The Global Catalogue of Microorganisms (GCM) 10K type strain sequencing project: providing services to taxonomists for standard genome sequencing and annotation.</title>
        <authorList>
            <consortium name="The Broad Institute Genomics Platform"/>
            <consortium name="The Broad Institute Genome Sequencing Center for Infectious Disease"/>
            <person name="Wu L."/>
            <person name="Ma J."/>
        </authorList>
    </citation>
    <scope>NUCLEOTIDE SEQUENCE [LARGE SCALE GENOMIC DNA]</scope>
    <source>
        <strain evidence="6">JCM 17591</strain>
    </source>
</reference>
<keyword evidence="2" id="KW-0812">Transmembrane</keyword>
<dbReference type="InterPro" id="IPR021878">
    <property type="entry name" value="TgpA_N"/>
</dbReference>
<evidence type="ECO:0000256" key="1">
    <source>
        <dbReference type="SAM" id="MobiDB-lite"/>
    </source>
</evidence>
<dbReference type="InterPro" id="IPR002931">
    <property type="entry name" value="Transglutaminase-like"/>
</dbReference>
<dbReference type="Pfam" id="PF01841">
    <property type="entry name" value="Transglut_core"/>
    <property type="match status" value="1"/>
</dbReference>
<evidence type="ECO:0000313" key="6">
    <source>
        <dbReference type="Proteomes" id="UP001501079"/>
    </source>
</evidence>
<dbReference type="Pfam" id="PF11992">
    <property type="entry name" value="TgpA_N"/>
    <property type="match status" value="1"/>
</dbReference>
<dbReference type="PANTHER" id="PTHR42736:SF1">
    <property type="entry name" value="PROTEIN-GLUTAMINE GAMMA-GLUTAMYLTRANSFERASE"/>
    <property type="match status" value="1"/>
</dbReference>
<feature type="transmembrane region" description="Helical" evidence="2">
    <location>
        <begin position="181"/>
        <end position="199"/>
    </location>
</feature>